<dbReference type="SUPFAM" id="SSF48230">
    <property type="entry name" value="Chondroitin AC/alginate lyase"/>
    <property type="match status" value="1"/>
</dbReference>
<name>A0ABZ3CJX8_9STAP</name>
<dbReference type="InterPro" id="IPR031680">
    <property type="entry name" value="Hepar_II_III_N"/>
</dbReference>
<sequence length="584" mass="68305">MALRNKIKSLLNKDDDNIGVEAPISVDESGDIVPQDSGDELLSHVNRLSREQVVMFEKKSSQTEKIADNALQDVIIPFPNFEPVDFANGYNWDAKNKKYGKSYQLYLQSLRVINDLTIRYEETAEAKYLRKSQDIIESWMEYMFSEPENEMLWYDHPTANRAQLIMQFMYHAKDKVEYDVPKYMEVLDRHAKVLSNPDIYNFNNHGLMMDRTLLVLGTFLNRDDLFEKGFGRATETFWYNFSAQGVHLENSPDYHQMVVDMYKEIQEYLELSNRSFSDFIIRYIDKADEYFDILVKPDGHLPAIGDSSNTSYPLNNKKYINFNDFESGMNIIQRDGAAPFYLTFITGYTTRVHKHLDDLSITLNYNKKDFFVDPGKFNYSKSPIRRYMMRAPAHSTIFFREKDIKYKRTNENRFTREVRNTGYYHGQAFSLVSGLNESFSESRKLERVLISFNKYDLVFILDKAYGMQEELIQNFNLHEDVKIDSKSDGTVLTHDETSITLKQFEQNELNIIKGEDEEAIAKNTVGFGKSTDTYQLQYSTLTEKGRRFDFVTAINMGGHKMEAPIFYDAHMEVIIEGEHFRINY</sequence>
<dbReference type="Proteomes" id="UP001455384">
    <property type="component" value="Chromosome"/>
</dbReference>
<comment type="subcellular location">
    <subcellularLocation>
        <location evidence="1">Periplasm</location>
    </subcellularLocation>
</comment>
<protein>
    <submittedName>
        <fullName evidence="7">Heparinase II/III family protein</fullName>
    </submittedName>
</protein>
<reference evidence="8" key="1">
    <citation type="submission" date="2023-10" db="EMBL/GenBank/DDBJ databases">
        <title>Genome analysis and identification of Salinococcus sp. Bachu38 nov., a PGPR from the rhizosphere of Tamarix.</title>
        <authorList>
            <person name="Liang Z."/>
            <person name="Zhang X."/>
            <person name="Jia J."/>
            <person name="Chen X."/>
            <person name="Wang Y."/>
            <person name="Wang Q."/>
            <person name="Wang R."/>
        </authorList>
    </citation>
    <scope>NUCLEOTIDE SEQUENCE [LARGE SCALE GENOMIC DNA]</scope>
    <source>
        <strain evidence="8">Bachu38</strain>
    </source>
</reference>
<keyword evidence="2" id="KW-0732">Signal</keyword>
<feature type="domain" description="Heparinase II/III-like C-terminal" evidence="5">
    <location>
        <begin position="331"/>
        <end position="509"/>
    </location>
</feature>
<dbReference type="InterPro" id="IPR012480">
    <property type="entry name" value="Hepar_II_III_C"/>
</dbReference>
<evidence type="ECO:0000259" key="5">
    <source>
        <dbReference type="Pfam" id="PF07940"/>
    </source>
</evidence>
<evidence type="ECO:0000256" key="3">
    <source>
        <dbReference type="ARBA" id="ARBA00022764"/>
    </source>
</evidence>
<evidence type="ECO:0000256" key="2">
    <source>
        <dbReference type="ARBA" id="ARBA00022729"/>
    </source>
</evidence>
<dbReference type="Pfam" id="PF16889">
    <property type="entry name" value="Hepar_II_III_N"/>
    <property type="match status" value="1"/>
</dbReference>
<evidence type="ECO:0000313" key="8">
    <source>
        <dbReference type="Proteomes" id="UP001455384"/>
    </source>
</evidence>
<keyword evidence="3" id="KW-0574">Periplasm</keyword>
<keyword evidence="8" id="KW-1185">Reference proteome</keyword>
<organism evidence="7 8">
    <name type="scientific">Salinicoccus bachuensis</name>
    <dbReference type="NCBI Taxonomy" id="3136731"/>
    <lineage>
        <taxon>Bacteria</taxon>
        <taxon>Bacillati</taxon>
        <taxon>Bacillota</taxon>
        <taxon>Bacilli</taxon>
        <taxon>Bacillales</taxon>
        <taxon>Staphylococcaceae</taxon>
        <taxon>Salinicoccus</taxon>
    </lineage>
</organism>
<dbReference type="InterPro" id="IPR008929">
    <property type="entry name" value="Chondroitin_lyas"/>
</dbReference>
<feature type="domain" description="Heparin-sulfate lyase N-terminal" evidence="6">
    <location>
        <begin position="59"/>
        <end position="319"/>
    </location>
</feature>
<dbReference type="Pfam" id="PF07940">
    <property type="entry name" value="Hepar_II_III_C"/>
    <property type="match status" value="1"/>
</dbReference>
<keyword evidence="4" id="KW-0456">Lyase</keyword>
<gene>
    <name evidence="7" type="ORF">RQP18_03265</name>
</gene>
<evidence type="ECO:0000256" key="4">
    <source>
        <dbReference type="ARBA" id="ARBA00023239"/>
    </source>
</evidence>
<dbReference type="PANTHER" id="PTHR39210">
    <property type="entry name" value="HEPARIN-SULFATE LYASE"/>
    <property type="match status" value="1"/>
</dbReference>
<evidence type="ECO:0000313" key="7">
    <source>
        <dbReference type="EMBL" id="WZX30215.1"/>
    </source>
</evidence>
<dbReference type="EMBL" id="CP138333">
    <property type="protein sequence ID" value="WZX30215.1"/>
    <property type="molecule type" value="Genomic_DNA"/>
</dbReference>
<dbReference type="RefSeq" id="WP_342388734.1">
    <property type="nucleotide sequence ID" value="NZ_CP138333.2"/>
</dbReference>
<evidence type="ECO:0000259" key="6">
    <source>
        <dbReference type="Pfam" id="PF16889"/>
    </source>
</evidence>
<evidence type="ECO:0000256" key="1">
    <source>
        <dbReference type="ARBA" id="ARBA00004418"/>
    </source>
</evidence>
<dbReference type="PANTHER" id="PTHR39210:SF1">
    <property type="entry name" value="HEPARIN-SULFATE LYASE"/>
    <property type="match status" value="1"/>
</dbReference>
<accession>A0ABZ3CJX8</accession>
<proteinExistence type="predicted"/>
<dbReference type="Gene3D" id="2.70.98.70">
    <property type="match status" value="1"/>
</dbReference>
<dbReference type="Gene3D" id="1.50.10.100">
    <property type="entry name" value="Chondroitin AC/alginate lyase"/>
    <property type="match status" value="1"/>
</dbReference>